<evidence type="ECO:0000313" key="8">
    <source>
        <dbReference type="EMBL" id="OWJ54490.1"/>
    </source>
</evidence>
<reference evidence="8 11" key="2">
    <citation type="submission" date="2017-05" db="EMBL/GenBank/DDBJ databases">
        <title>The draft genome of the hyperthermophilic archaeon 'Pyrodictium delaneyi strain Hulk', an iron and nitrate reducer, reveals the capacity for sulfate reduction.</title>
        <authorList>
            <person name="Demey L.M."/>
            <person name="Miller C."/>
            <person name="Manzella M."/>
            <person name="Reguera G."/>
            <person name="Kashefi K."/>
        </authorList>
    </citation>
    <scope>NUCLEOTIDE SEQUENCE [LARGE SCALE GENOMIC DNA]</scope>
    <source>
        <strain evidence="8 11">Hulk</strain>
    </source>
</reference>
<dbReference type="AlphaFoldDB" id="A0A0P0N4Q6"/>
<gene>
    <name evidence="9" type="ORF">Pdsh_06540</name>
    <name evidence="8" type="ORF">Pdsh_06755</name>
    <name evidence="7" type="ORF">Pyrde_1364</name>
</gene>
<evidence type="ECO:0000256" key="4">
    <source>
        <dbReference type="ARBA" id="ARBA00022801"/>
    </source>
</evidence>
<protein>
    <submittedName>
        <fullName evidence="8">DNA-binding protein</fullName>
    </submittedName>
</protein>
<dbReference type="GeneID" id="26099705"/>
<dbReference type="RefSeq" id="WP_055409367.1">
    <property type="nucleotide sequence ID" value="NZ_CP013011.1"/>
</dbReference>
<dbReference type="OrthoDB" id="371667at2157"/>
<dbReference type="GO" id="GO:0016787">
    <property type="term" value="F:hydrolase activity"/>
    <property type="evidence" value="ECO:0007669"/>
    <property type="project" value="UniProtKB-KW"/>
</dbReference>
<feature type="domain" description="PIN" evidence="6">
    <location>
        <begin position="43"/>
        <end position="99"/>
    </location>
</feature>
<dbReference type="PANTHER" id="PTHR42740">
    <property type="entry name" value="RIBONUCLEASE VAPC3"/>
    <property type="match status" value="1"/>
</dbReference>
<keyword evidence="1" id="KW-1277">Toxin-antitoxin system</keyword>
<dbReference type="KEGG" id="pdl:Pyrde_1364"/>
<dbReference type="GO" id="GO:0003677">
    <property type="term" value="F:DNA binding"/>
    <property type="evidence" value="ECO:0007669"/>
    <property type="project" value="UniProtKB-KW"/>
</dbReference>
<proteinExistence type="predicted"/>
<dbReference type="GO" id="GO:0046872">
    <property type="term" value="F:metal ion binding"/>
    <property type="evidence" value="ECO:0007669"/>
    <property type="project" value="UniProtKB-KW"/>
</dbReference>
<evidence type="ECO:0000256" key="5">
    <source>
        <dbReference type="ARBA" id="ARBA00022842"/>
    </source>
</evidence>
<dbReference type="Proteomes" id="UP000196694">
    <property type="component" value="Unassembled WGS sequence"/>
</dbReference>
<dbReference type="EMBL" id="CP013011">
    <property type="protein sequence ID" value="ALL01410.1"/>
    <property type="molecule type" value="Genomic_DNA"/>
</dbReference>
<evidence type="ECO:0000256" key="2">
    <source>
        <dbReference type="ARBA" id="ARBA00022722"/>
    </source>
</evidence>
<keyword evidence="3" id="KW-0479">Metal-binding</keyword>
<dbReference type="SUPFAM" id="SSF88723">
    <property type="entry name" value="PIN domain-like"/>
    <property type="match status" value="1"/>
</dbReference>
<dbReference type="InterPro" id="IPR051749">
    <property type="entry name" value="PINc/VapC_TA_RNase"/>
</dbReference>
<keyword evidence="8" id="KW-0238">DNA-binding</keyword>
<reference evidence="7 10" key="1">
    <citation type="submission" date="2015-10" db="EMBL/GenBank/DDBJ databases">
        <title>Complete genome sequence of hyperthermophilic archaeon Pyrodictium delaneyi Su06.</title>
        <authorList>
            <person name="Jung J.-H."/>
            <person name="Lin J."/>
            <person name="Holden J.F."/>
            <person name="Park C.-S."/>
        </authorList>
    </citation>
    <scope>NUCLEOTIDE SEQUENCE [LARGE SCALE GENOMIC DNA]</scope>
    <source>
        <strain evidence="7 10">Su06</strain>
    </source>
</reference>
<dbReference type="EMBL" id="NCQP01000005">
    <property type="protein sequence ID" value="OWJ54490.1"/>
    <property type="molecule type" value="Genomic_DNA"/>
</dbReference>
<name>A0A0P0N4Q6_9CREN</name>
<dbReference type="InterPro" id="IPR002716">
    <property type="entry name" value="PIN_dom"/>
</dbReference>
<keyword evidence="2" id="KW-0540">Nuclease</keyword>
<evidence type="ECO:0000259" key="6">
    <source>
        <dbReference type="Pfam" id="PF01850"/>
    </source>
</evidence>
<dbReference type="InterPro" id="IPR029060">
    <property type="entry name" value="PIN-like_dom_sf"/>
</dbReference>
<dbReference type="GO" id="GO:0004540">
    <property type="term" value="F:RNA nuclease activity"/>
    <property type="evidence" value="ECO:0007669"/>
    <property type="project" value="TreeGrafter"/>
</dbReference>
<evidence type="ECO:0000313" key="7">
    <source>
        <dbReference type="EMBL" id="ALL01410.1"/>
    </source>
</evidence>
<keyword evidence="4" id="KW-0378">Hydrolase</keyword>
<dbReference type="Gene3D" id="3.40.50.1010">
    <property type="entry name" value="5'-nuclease"/>
    <property type="match status" value="1"/>
</dbReference>
<keyword evidence="5" id="KW-0460">Magnesium</keyword>
<evidence type="ECO:0000313" key="11">
    <source>
        <dbReference type="Proteomes" id="UP000196694"/>
    </source>
</evidence>
<dbReference type="PANTHER" id="PTHR42740:SF1">
    <property type="entry name" value="RIBONUCLEASE VAPC3"/>
    <property type="match status" value="1"/>
</dbReference>
<evidence type="ECO:0000256" key="1">
    <source>
        <dbReference type="ARBA" id="ARBA00022649"/>
    </source>
</evidence>
<evidence type="ECO:0000256" key="3">
    <source>
        <dbReference type="ARBA" id="ARBA00022723"/>
    </source>
</evidence>
<keyword evidence="11" id="KW-1185">Reference proteome</keyword>
<dbReference type="Proteomes" id="UP000058613">
    <property type="component" value="Chromosome"/>
</dbReference>
<sequence>MTILDTSVVIDRVRARQQIPEDIVEVTVLEYPPILAYREFTGSIVLVERRDWRLALELQIKLRRMGKPKGLADLLIAAVAINRGEELVARDRDYLDIARVSDLKLRLIP</sequence>
<evidence type="ECO:0000313" key="9">
    <source>
        <dbReference type="EMBL" id="OWJ54670.1"/>
    </source>
</evidence>
<dbReference type="Pfam" id="PF01850">
    <property type="entry name" value="PIN"/>
    <property type="match status" value="1"/>
</dbReference>
<organism evidence="7 10">
    <name type="scientific">Pyrodictium delaneyi</name>
    <dbReference type="NCBI Taxonomy" id="1273541"/>
    <lineage>
        <taxon>Archaea</taxon>
        <taxon>Thermoproteota</taxon>
        <taxon>Thermoprotei</taxon>
        <taxon>Desulfurococcales</taxon>
        <taxon>Pyrodictiaceae</taxon>
        <taxon>Pyrodictium</taxon>
    </lineage>
</organism>
<accession>A0A0P0N4Q6</accession>
<evidence type="ECO:0000313" key="10">
    <source>
        <dbReference type="Proteomes" id="UP000058613"/>
    </source>
</evidence>
<dbReference type="EMBL" id="NCQP01000003">
    <property type="protein sequence ID" value="OWJ54670.1"/>
    <property type="molecule type" value="Genomic_DNA"/>
</dbReference>